<proteinExistence type="predicted"/>
<evidence type="ECO:0000313" key="2">
    <source>
        <dbReference type="Proteomes" id="UP000735302"/>
    </source>
</evidence>
<protein>
    <submittedName>
        <fullName evidence="1">Uncharacterized protein</fullName>
    </submittedName>
</protein>
<dbReference type="AlphaFoldDB" id="A0AAV4BFK5"/>
<dbReference type="EMBL" id="BLXT01004926">
    <property type="protein sequence ID" value="GFO18042.1"/>
    <property type="molecule type" value="Genomic_DNA"/>
</dbReference>
<name>A0AAV4BFK5_9GAST</name>
<evidence type="ECO:0000313" key="1">
    <source>
        <dbReference type="EMBL" id="GFO18042.1"/>
    </source>
</evidence>
<keyword evidence="2" id="KW-1185">Reference proteome</keyword>
<comment type="caution">
    <text evidence="1">The sequence shown here is derived from an EMBL/GenBank/DDBJ whole genome shotgun (WGS) entry which is preliminary data.</text>
</comment>
<dbReference type="Proteomes" id="UP000735302">
    <property type="component" value="Unassembled WGS sequence"/>
</dbReference>
<organism evidence="1 2">
    <name type="scientific">Plakobranchus ocellatus</name>
    <dbReference type="NCBI Taxonomy" id="259542"/>
    <lineage>
        <taxon>Eukaryota</taxon>
        <taxon>Metazoa</taxon>
        <taxon>Spiralia</taxon>
        <taxon>Lophotrochozoa</taxon>
        <taxon>Mollusca</taxon>
        <taxon>Gastropoda</taxon>
        <taxon>Heterobranchia</taxon>
        <taxon>Euthyneura</taxon>
        <taxon>Panpulmonata</taxon>
        <taxon>Sacoglossa</taxon>
        <taxon>Placobranchoidea</taxon>
        <taxon>Plakobranchidae</taxon>
        <taxon>Plakobranchus</taxon>
    </lineage>
</organism>
<accession>A0AAV4BFK5</accession>
<reference evidence="1 2" key="1">
    <citation type="journal article" date="2021" name="Elife">
        <title>Chloroplast acquisition without the gene transfer in kleptoplastic sea slugs, Plakobranchus ocellatus.</title>
        <authorList>
            <person name="Maeda T."/>
            <person name="Takahashi S."/>
            <person name="Yoshida T."/>
            <person name="Shimamura S."/>
            <person name="Takaki Y."/>
            <person name="Nagai Y."/>
            <person name="Toyoda A."/>
            <person name="Suzuki Y."/>
            <person name="Arimoto A."/>
            <person name="Ishii H."/>
            <person name="Satoh N."/>
            <person name="Nishiyama T."/>
            <person name="Hasebe M."/>
            <person name="Maruyama T."/>
            <person name="Minagawa J."/>
            <person name="Obokata J."/>
            <person name="Shigenobu S."/>
        </authorList>
    </citation>
    <scope>NUCLEOTIDE SEQUENCE [LARGE SCALE GENOMIC DNA]</scope>
</reference>
<sequence length="135" mass="15376">MMPQTPGDAPDTHLNRTGPRVSLMRIPWNTQDNDTESLLFPSLPVQKARQFTDSFILKIAARKGDKPATAKARMNPETDASFLWGYSYHVRIHCRYKDRFKYVINHLKQDALLSKESDPLPACFQSKSLQAAVEV</sequence>
<gene>
    <name evidence="1" type="ORF">PoB_004454700</name>
</gene>